<protein>
    <recommendedName>
        <fullName evidence="3">Secreted protein</fullName>
    </recommendedName>
</protein>
<dbReference type="RefSeq" id="XP_024327352.1">
    <property type="nucleotide sequence ID" value="XM_024465111.1"/>
</dbReference>
<organism evidence="2">
    <name type="scientific">Pseudogymnoascus destructans</name>
    <dbReference type="NCBI Taxonomy" id="655981"/>
    <lineage>
        <taxon>Eukaryota</taxon>
        <taxon>Fungi</taxon>
        <taxon>Dikarya</taxon>
        <taxon>Ascomycota</taxon>
        <taxon>Pezizomycotina</taxon>
        <taxon>Leotiomycetes</taxon>
        <taxon>Thelebolales</taxon>
        <taxon>Thelebolaceae</taxon>
        <taxon>Pseudogymnoascus</taxon>
    </lineage>
</organism>
<feature type="chain" id="PRO_5008056556" description="Secreted protein" evidence="1">
    <location>
        <begin position="18"/>
        <end position="147"/>
    </location>
</feature>
<gene>
    <name evidence="2" type="ORF">VC83_01433</name>
</gene>
<evidence type="ECO:0000256" key="1">
    <source>
        <dbReference type="SAM" id="SignalP"/>
    </source>
</evidence>
<name>A0A177AJ23_9PEZI</name>
<keyword evidence="1" id="KW-0732">Signal</keyword>
<dbReference type="GeneID" id="36284522"/>
<proteinExistence type="predicted"/>
<dbReference type="EMBL" id="KV441388">
    <property type="protein sequence ID" value="OAF62078.1"/>
    <property type="molecule type" value="Genomic_DNA"/>
</dbReference>
<dbReference type="Proteomes" id="UP000077154">
    <property type="component" value="Unassembled WGS sequence"/>
</dbReference>
<feature type="signal peptide" evidence="1">
    <location>
        <begin position="1"/>
        <end position="17"/>
    </location>
</feature>
<sequence>MCCALTSVSSLCAGVSAICSAPEYSQPSSRWKDSEHIGFPLRFMVFCLPQNLLGGSYEGTELPMPKWHLRKLRKKDVDDEEIANTLSMIVYTIKIENEMNTSSAYNSIQRCQRRRTEITIFTYVFKSYASAVVIRRILPPTSRSPYH</sequence>
<evidence type="ECO:0000313" key="2">
    <source>
        <dbReference type="EMBL" id="OAF62078.1"/>
    </source>
</evidence>
<evidence type="ECO:0008006" key="3">
    <source>
        <dbReference type="Google" id="ProtNLM"/>
    </source>
</evidence>
<dbReference type="AlphaFoldDB" id="A0A177AJ23"/>
<reference evidence="2" key="1">
    <citation type="submission" date="2016-03" db="EMBL/GenBank/DDBJ databases">
        <title>Updated assembly of Pseudogymnoascus destructans, the fungus causing white-nose syndrome of bats.</title>
        <authorList>
            <person name="Palmer J.M."/>
            <person name="Drees K.P."/>
            <person name="Foster J.T."/>
            <person name="Lindner D.L."/>
        </authorList>
    </citation>
    <scope>NUCLEOTIDE SEQUENCE [LARGE SCALE GENOMIC DNA]</scope>
    <source>
        <strain evidence="2">20631-21</strain>
    </source>
</reference>
<accession>A0A177AJ23</accession>